<evidence type="ECO:0000313" key="1">
    <source>
        <dbReference type="EMBL" id="CAG8607743.1"/>
    </source>
</evidence>
<protein>
    <submittedName>
        <fullName evidence="1">11024_t:CDS:1</fullName>
    </submittedName>
</protein>
<dbReference type="EMBL" id="CAJVPU010010671">
    <property type="protein sequence ID" value="CAG8607743.1"/>
    <property type="molecule type" value="Genomic_DNA"/>
</dbReference>
<gene>
    <name evidence="1" type="ORF">DHETER_LOCUS7507</name>
</gene>
<reference evidence="1" key="1">
    <citation type="submission" date="2021-06" db="EMBL/GenBank/DDBJ databases">
        <authorList>
            <person name="Kallberg Y."/>
            <person name="Tangrot J."/>
            <person name="Rosling A."/>
        </authorList>
    </citation>
    <scope>NUCLEOTIDE SEQUENCE</scope>
    <source>
        <strain evidence="1">IL203A</strain>
    </source>
</reference>
<sequence>VLLDGNLDVLVGVKHWKMFTDILQKGFYSLGCRKAGEKSLIVWVGG</sequence>
<accession>A0ACA9MZ74</accession>
<proteinExistence type="predicted"/>
<dbReference type="Proteomes" id="UP000789702">
    <property type="component" value="Unassembled WGS sequence"/>
</dbReference>
<feature type="non-terminal residue" evidence="1">
    <location>
        <position position="1"/>
    </location>
</feature>
<evidence type="ECO:0000313" key="2">
    <source>
        <dbReference type="Proteomes" id="UP000789702"/>
    </source>
</evidence>
<comment type="caution">
    <text evidence="1">The sequence shown here is derived from an EMBL/GenBank/DDBJ whole genome shotgun (WGS) entry which is preliminary data.</text>
</comment>
<keyword evidence="2" id="KW-1185">Reference proteome</keyword>
<name>A0ACA9MZ74_9GLOM</name>
<organism evidence="1 2">
    <name type="scientific">Dentiscutata heterogama</name>
    <dbReference type="NCBI Taxonomy" id="1316150"/>
    <lineage>
        <taxon>Eukaryota</taxon>
        <taxon>Fungi</taxon>
        <taxon>Fungi incertae sedis</taxon>
        <taxon>Mucoromycota</taxon>
        <taxon>Glomeromycotina</taxon>
        <taxon>Glomeromycetes</taxon>
        <taxon>Diversisporales</taxon>
        <taxon>Gigasporaceae</taxon>
        <taxon>Dentiscutata</taxon>
    </lineage>
</organism>